<feature type="transmembrane region" description="Helical" evidence="1">
    <location>
        <begin position="41"/>
        <end position="62"/>
    </location>
</feature>
<dbReference type="EMBL" id="JAGGJA010000003">
    <property type="protein sequence ID" value="MCW9706393.1"/>
    <property type="molecule type" value="Genomic_DNA"/>
</dbReference>
<keyword evidence="1" id="KW-0812">Transmembrane</keyword>
<reference evidence="2 3" key="1">
    <citation type="submission" date="2021-03" db="EMBL/GenBank/DDBJ databases">
        <title>Aliifodinibius sp. nov., a new bacterium isolated from saline soil.</title>
        <authorList>
            <person name="Galisteo C."/>
            <person name="De La Haba R."/>
            <person name="Sanchez-Porro C."/>
            <person name="Ventosa A."/>
        </authorList>
    </citation>
    <scope>NUCLEOTIDE SEQUENCE [LARGE SCALE GENOMIC DNA]</scope>
    <source>
        <strain evidence="2 3">1BSP15-2V2</strain>
    </source>
</reference>
<keyword evidence="1" id="KW-1133">Transmembrane helix</keyword>
<dbReference type="Proteomes" id="UP001207918">
    <property type="component" value="Unassembled WGS sequence"/>
</dbReference>
<evidence type="ECO:0008006" key="4">
    <source>
        <dbReference type="Google" id="ProtNLM"/>
    </source>
</evidence>
<comment type="caution">
    <text evidence="2">The sequence shown here is derived from an EMBL/GenBank/DDBJ whole genome shotgun (WGS) entry which is preliminary data.</text>
</comment>
<evidence type="ECO:0000313" key="2">
    <source>
        <dbReference type="EMBL" id="MCW9706393.1"/>
    </source>
</evidence>
<evidence type="ECO:0000256" key="1">
    <source>
        <dbReference type="SAM" id="Phobius"/>
    </source>
</evidence>
<gene>
    <name evidence="2" type="ORF">J6I44_05985</name>
</gene>
<accession>A0ABT3PKU2</accession>
<feature type="transmembrane region" description="Helical" evidence="1">
    <location>
        <begin position="12"/>
        <end position="29"/>
    </location>
</feature>
<feature type="transmembrane region" description="Helical" evidence="1">
    <location>
        <begin position="69"/>
        <end position="87"/>
    </location>
</feature>
<sequence length="127" mass="14545">MSKILVTSSRILLGLIFLIFGLNGFYTFIPVPEFHPFMEILVSSGYIYIIKTFEVVAGLLLLSNRFMPLALALLSPIVVNIIAYHIFLDSRNWFIAPLLLLLTGILVFHYWHYFRSIFSFKAEINAG</sequence>
<feature type="transmembrane region" description="Helical" evidence="1">
    <location>
        <begin position="93"/>
        <end position="111"/>
    </location>
</feature>
<evidence type="ECO:0000313" key="3">
    <source>
        <dbReference type="Proteomes" id="UP001207918"/>
    </source>
</evidence>
<proteinExistence type="predicted"/>
<protein>
    <recommendedName>
        <fullName evidence="4">DoxX protein</fullName>
    </recommendedName>
</protein>
<keyword evidence="1" id="KW-0472">Membrane</keyword>
<organism evidence="2 3">
    <name type="scientific">Fodinibius salsisoli</name>
    <dbReference type="NCBI Taxonomy" id="2820877"/>
    <lineage>
        <taxon>Bacteria</taxon>
        <taxon>Pseudomonadati</taxon>
        <taxon>Balneolota</taxon>
        <taxon>Balneolia</taxon>
        <taxon>Balneolales</taxon>
        <taxon>Balneolaceae</taxon>
        <taxon>Fodinibius</taxon>
    </lineage>
</organism>
<name>A0ABT3PKU2_9BACT</name>
<dbReference type="RefSeq" id="WP_265765099.1">
    <property type="nucleotide sequence ID" value="NZ_JAGGJA010000003.1"/>
</dbReference>
<keyword evidence="3" id="KW-1185">Reference proteome</keyword>